<dbReference type="PANTHER" id="PTHR43794:SF11">
    <property type="entry name" value="AMIDOHYDROLASE-RELATED DOMAIN-CONTAINING PROTEIN"/>
    <property type="match status" value="1"/>
</dbReference>
<evidence type="ECO:0000256" key="2">
    <source>
        <dbReference type="ARBA" id="ARBA00022723"/>
    </source>
</evidence>
<dbReference type="STRING" id="1581557.BN1208_0876"/>
<dbReference type="EMBL" id="LN827929">
    <property type="protein sequence ID" value="CEZ19761.1"/>
    <property type="molecule type" value="Genomic_DNA"/>
</dbReference>
<dbReference type="EC" id="3.5.4.31" evidence="6"/>
<dbReference type="CDD" id="cd01298">
    <property type="entry name" value="ATZ_TRZ_like"/>
    <property type="match status" value="1"/>
</dbReference>
<keyword evidence="7" id="KW-1185">Reference proteome</keyword>
<dbReference type="Gene3D" id="3.20.20.140">
    <property type="entry name" value="Metal-dependent hydrolases"/>
    <property type="match status" value="1"/>
</dbReference>
<gene>
    <name evidence="6" type="primary">mtaD</name>
    <name evidence="6" type="ORF">BN1208_0876</name>
</gene>
<dbReference type="KEGG" id="mbat:BN1208_0876"/>
<dbReference type="GO" id="GO:0050270">
    <property type="term" value="F:S-adenosylhomocysteine deaminase activity"/>
    <property type="evidence" value="ECO:0007669"/>
    <property type="project" value="UniProtKB-EC"/>
</dbReference>
<dbReference type="RefSeq" id="WP_046488249.1">
    <property type="nucleotide sequence ID" value="NZ_LN827929.1"/>
</dbReference>
<keyword evidence="3 6" id="KW-0378">Hydrolase</keyword>
<dbReference type="InterPro" id="IPR011059">
    <property type="entry name" value="Metal-dep_hydrolase_composite"/>
</dbReference>
<organism evidence="6 7">
    <name type="scientific">Candidatus Methylopumilus planktonicus</name>
    <dbReference type="NCBI Taxonomy" id="1581557"/>
    <lineage>
        <taxon>Bacteria</taxon>
        <taxon>Pseudomonadati</taxon>
        <taxon>Pseudomonadota</taxon>
        <taxon>Betaproteobacteria</taxon>
        <taxon>Nitrosomonadales</taxon>
        <taxon>Methylophilaceae</taxon>
        <taxon>Candidatus Methylopumilus</taxon>
    </lineage>
</organism>
<dbReference type="InterPro" id="IPR032466">
    <property type="entry name" value="Metal_Hydrolase"/>
</dbReference>
<dbReference type="NCBIfam" id="NF006549">
    <property type="entry name" value="PRK09045.1"/>
    <property type="match status" value="1"/>
</dbReference>
<dbReference type="InterPro" id="IPR006680">
    <property type="entry name" value="Amidohydro-rel"/>
</dbReference>
<dbReference type="PANTHER" id="PTHR43794">
    <property type="entry name" value="AMINOHYDROLASE SSNA-RELATED"/>
    <property type="match status" value="1"/>
</dbReference>
<evidence type="ECO:0000313" key="7">
    <source>
        <dbReference type="Proteomes" id="UP000064007"/>
    </source>
</evidence>
<reference evidence="7" key="1">
    <citation type="submission" date="2014-12" db="EMBL/GenBank/DDBJ databases">
        <authorList>
            <person name="Salcher M.M."/>
        </authorList>
    </citation>
    <scope>NUCLEOTIDE SEQUENCE [LARGE SCALE GENOMIC DNA]</scope>
    <source>
        <strain evidence="7">MMS-10A-171</strain>
    </source>
</reference>
<dbReference type="Pfam" id="PF01979">
    <property type="entry name" value="Amidohydro_1"/>
    <property type="match status" value="1"/>
</dbReference>
<evidence type="ECO:0000256" key="4">
    <source>
        <dbReference type="ARBA" id="ARBA00022833"/>
    </source>
</evidence>
<dbReference type="SUPFAM" id="SSF51556">
    <property type="entry name" value="Metallo-dependent hydrolases"/>
    <property type="match status" value="1"/>
</dbReference>
<proteinExistence type="inferred from homology"/>
<protein>
    <submittedName>
        <fullName evidence="6">5-methylthioadenosine/S-adenosylhomocysteine deaminase</fullName>
        <ecNumber evidence="6">3.5.4.28</ecNumber>
        <ecNumber evidence="6">3.5.4.31</ecNumber>
    </submittedName>
</protein>
<comment type="similarity">
    <text evidence="1">Belongs to the metallo-dependent hydrolases superfamily. ATZ/TRZ family.</text>
</comment>
<dbReference type="Proteomes" id="UP000064007">
    <property type="component" value="Chromosome 1"/>
</dbReference>
<keyword evidence="4" id="KW-0862">Zinc</keyword>
<dbReference type="HOGENOM" id="CLU_012358_2_0_4"/>
<feature type="domain" description="Amidohydrolase-related" evidence="5">
    <location>
        <begin position="65"/>
        <end position="412"/>
    </location>
</feature>
<dbReference type="GO" id="GO:0090614">
    <property type="term" value="F:5'-methylthioadenosine deaminase activity"/>
    <property type="evidence" value="ECO:0007669"/>
    <property type="project" value="UniProtKB-EC"/>
</dbReference>
<dbReference type="InterPro" id="IPR050287">
    <property type="entry name" value="MTA/SAH_deaminase"/>
</dbReference>
<evidence type="ECO:0000313" key="6">
    <source>
        <dbReference type="EMBL" id="CEZ19761.1"/>
    </source>
</evidence>
<dbReference type="GO" id="GO:0046872">
    <property type="term" value="F:metal ion binding"/>
    <property type="evidence" value="ECO:0007669"/>
    <property type="project" value="UniProtKB-KW"/>
</dbReference>
<dbReference type="FunFam" id="3.20.20.140:FF:000014">
    <property type="entry name" value="5-methylthioadenosine/S-adenosylhomocysteine deaminase"/>
    <property type="match status" value="1"/>
</dbReference>
<dbReference type="SUPFAM" id="SSF51338">
    <property type="entry name" value="Composite domain of metallo-dependent hydrolases"/>
    <property type="match status" value="1"/>
</dbReference>
<evidence type="ECO:0000256" key="3">
    <source>
        <dbReference type="ARBA" id="ARBA00022801"/>
    </source>
</evidence>
<name>A0A0D6EW86_9PROT</name>
<dbReference type="Gene3D" id="2.30.40.10">
    <property type="entry name" value="Urease, subunit C, domain 1"/>
    <property type="match status" value="1"/>
</dbReference>
<dbReference type="OrthoDB" id="9807210at2"/>
<dbReference type="EC" id="3.5.4.28" evidence="6"/>
<evidence type="ECO:0000259" key="5">
    <source>
        <dbReference type="Pfam" id="PF01979"/>
    </source>
</evidence>
<dbReference type="AlphaFoldDB" id="A0A0D6EW86"/>
<accession>A0A0D6EW86</accession>
<evidence type="ECO:0000256" key="1">
    <source>
        <dbReference type="ARBA" id="ARBA00006745"/>
    </source>
</evidence>
<keyword evidence="2" id="KW-0479">Metal-binding</keyword>
<sequence>MTDTRIQPVSTIISAKWICPVRPHNKVLEDHSIIIDEDRIIDIIETKKVASLYQSNQHFQLHHHIVTPGLINAHTHAAMNLFRGFADDQPLDTWLNDFIWPLEKKWVTPDFVHDGTLIACAEMLKSGVTTFNEMYFYPEAASRAIKQSGMRANIGLFVMDYPSNYANDGEDYLMKGLEARDGWRDESLITSSLAPHAPYSISDKTLNQVLTYANQLNLTIHMHIHETENEISESLKQYQIRPIERLNRLGIISPQFMAVHAVYLNDEDLSTLSKESASVIHCPTSNLKLGSGIANIEALQKNHINICIGTDGSASNNKQDVLHDMQLASLLAKGMTKNPAILDAKISLDMVTINAAKALGLEDCIGSIEKGKFADLTVFNMDHLSTLPMFDPMSHLVYATTREEVSHVWVNGLLQYEEGHLTSIDIQSCKDIALRWQLKIKQNI</sequence>